<evidence type="ECO:0000313" key="1">
    <source>
        <dbReference type="EMBL" id="SCY93566.1"/>
    </source>
</evidence>
<accession>A0A1G5JZ22</accession>
<dbReference type="Proteomes" id="UP000199354">
    <property type="component" value="Unassembled WGS sequence"/>
</dbReference>
<dbReference type="RefSeq" id="WP_091146020.1">
    <property type="nucleotide sequence ID" value="NZ_FMVF01000018.1"/>
</dbReference>
<gene>
    <name evidence="1" type="ORF">SAMN02927903_02985</name>
</gene>
<proteinExistence type="predicted"/>
<name>A0A1G5JZ22_9FLAO</name>
<dbReference type="EMBL" id="FMVF01000018">
    <property type="protein sequence ID" value="SCY93566.1"/>
    <property type="molecule type" value="Genomic_DNA"/>
</dbReference>
<evidence type="ECO:0000313" key="2">
    <source>
        <dbReference type="Proteomes" id="UP000199354"/>
    </source>
</evidence>
<dbReference type="STRING" id="490189.SAMN02927903_02985"/>
<reference evidence="1 2" key="1">
    <citation type="submission" date="2016-10" db="EMBL/GenBank/DDBJ databases">
        <authorList>
            <person name="de Groot N.N."/>
        </authorList>
    </citation>
    <scope>NUCLEOTIDE SEQUENCE [LARGE SCALE GENOMIC DNA]</scope>
    <source>
        <strain evidence="1 2">CGMCC 1.7031</strain>
    </source>
</reference>
<dbReference type="AlphaFoldDB" id="A0A1G5JZ22"/>
<sequence length="289" mass="34093">MTPKTKIELKIVELSKSLPTITMKYHRQAYADCFDRLAVQSRNTIFCLECGNRWKCLDNNEIKTTTCKQCRKKLIFTDSYNNGLRETDYYQVLTTAGEFQIVRMVCITKWMKKNQKCGYFAHEVMQIFIDENGRTRTLSKNVMGMSQYFDQWIVGSTLTLKQCENSNRFNLKPSFIHPVMQIFPKLKRNGFDGNFHGIAPQLLFREILKDNIAETLLKSQQFDMLYYHIRNTAIKQTDRYWKSLRICNRNSYQINDAKLWVDYVDLLDHFGKDLRNPKYVCPPRFGSGT</sequence>
<organism evidence="1 2">
    <name type="scientific">Flavobacterium caeni</name>
    <dbReference type="NCBI Taxonomy" id="490189"/>
    <lineage>
        <taxon>Bacteria</taxon>
        <taxon>Pseudomonadati</taxon>
        <taxon>Bacteroidota</taxon>
        <taxon>Flavobacteriia</taxon>
        <taxon>Flavobacteriales</taxon>
        <taxon>Flavobacteriaceae</taxon>
        <taxon>Flavobacterium</taxon>
    </lineage>
</organism>
<dbReference type="OrthoDB" id="700137at2"/>
<protein>
    <recommendedName>
        <fullName evidence="3">PcfJ-like protein</fullName>
    </recommendedName>
</protein>
<keyword evidence="2" id="KW-1185">Reference proteome</keyword>
<evidence type="ECO:0008006" key="3">
    <source>
        <dbReference type="Google" id="ProtNLM"/>
    </source>
</evidence>